<dbReference type="SUPFAM" id="SSF51101">
    <property type="entry name" value="Mannose-binding lectins"/>
    <property type="match status" value="1"/>
</dbReference>
<dbReference type="InterPro" id="IPR003305">
    <property type="entry name" value="CenC_carb-bd"/>
</dbReference>
<evidence type="ECO:0000259" key="4">
    <source>
        <dbReference type="PROSITE" id="PS51752"/>
    </source>
</evidence>
<organism evidence="5 6">
    <name type="scientific">Platanthera zijinensis</name>
    <dbReference type="NCBI Taxonomy" id="2320716"/>
    <lineage>
        <taxon>Eukaryota</taxon>
        <taxon>Viridiplantae</taxon>
        <taxon>Streptophyta</taxon>
        <taxon>Embryophyta</taxon>
        <taxon>Tracheophyta</taxon>
        <taxon>Spermatophyta</taxon>
        <taxon>Magnoliopsida</taxon>
        <taxon>Liliopsida</taxon>
        <taxon>Asparagales</taxon>
        <taxon>Orchidaceae</taxon>
        <taxon>Orchidoideae</taxon>
        <taxon>Orchideae</taxon>
        <taxon>Orchidinae</taxon>
        <taxon>Platanthera</taxon>
    </lineage>
</organism>
<dbReference type="Pfam" id="PF02018">
    <property type="entry name" value="CBM_4_9"/>
    <property type="match status" value="1"/>
</dbReference>
<evidence type="ECO:0000256" key="2">
    <source>
        <dbReference type="ARBA" id="ARBA00022801"/>
    </source>
</evidence>
<dbReference type="EMBL" id="JBBWWQ010000005">
    <property type="protein sequence ID" value="KAK8947204.1"/>
    <property type="molecule type" value="Genomic_DNA"/>
</dbReference>
<dbReference type="InterPro" id="IPR036404">
    <property type="entry name" value="Jacalin-like_lectin_dom_sf"/>
</dbReference>
<dbReference type="Proteomes" id="UP001418222">
    <property type="component" value="Unassembled WGS sequence"/>
</dbReference>
<proteinExistence type="predicted"/>
<evidence type="ECO:0000313" key="6">
    <source>
        <dbReference type="Proteomes" id="UP001418222"/>
    </source>
</evidence>
<keyword evidence="3" id="KW-0472">Membrane</keyword>
<sequence length="413" mass="46546">MYSQFLETVLRSQSFTDRKPYTMEDISVGPWGCEEGTPFCHRINNGRIQKLTLLYEGGFKSLTVKNAAETPDSKKTHQPTSVVKPQIQPANIIKNSDFRQSIGAHWRKRSDDCTVEVISGSTGVGSDNANYVIVSKRRHFSRSIEQDITGEVCAGGLYEVSAFVSVRGGNGREYEMSATVKIENMDHSFSYLHIGSVFVRELEWKKLECCFQLNRVFRRVIFYIEGPPPNIDLRIGPVSILPVTRQFVVSLDQDEYFIGITGHYTRIQNGMSEVISSLTFLTNRTEYGPYGSKEGTFFSFKTSNGEIIGFHGTSGNYLNSIGCHVKPSGSSMPAVKEKKVKDSIFLLDMFLLSFHAFYSLLMFFFIVFVLPETLLCRPLALRKIGEFFGRSGIYLNAVGVHIECLHEFPTEVL</sequence>
<name>A0AAP0BQ72_9ASPA</name>
<dbReference type="PROSITE" id="PS51752">
    <property type="entry name" value="JACALIN_LECTIN"/>
    <property type="match status" value="1"/>
</dbReference>
<dbReference type="InterPro" id="IPR001229">
    <property type="entry name" value="Jacalin-like_lectin_dom"/>
</dbReference>
<dbReference type="SUPFAM" id="SSF49785">
    <property type="entry name" value="Galactose-binding domain-like"/>
    <property type="match status" value="1"/>
</dbReference>
<dbReference type="PANTHER" id="PTHR47293">
    <property type="entry name" value="JACALIN-RELATED LECTIN 3"/>
    <property type="match status" value="1"/>
</dbReference>
<protein>
    <submittedName>
        <fullName evidence="5">Myrosinase-binding protein-like</fullName>
    </submittedName>
</protein>
<dbReference type="GO" id="GO:0030246">
    <property type="term" value="F:carbohydrate binding"/>
    <property type="evidence" value="ECO:0007669"/>
    <property type="project" value="UniProtKB-KW"/>
</dbReference>
<keyword evidence="1" id="KW-0430">Lectin</keyword>
<dbReference type="InterPro" id="IPR008979">
    <property type="entry name" value="Galactose-bd-like_sf"/>
</dbReference>
<reference evidence="5 6" key="1">
    <citation type="journal article" date="2022" name="Nat. Plants">
        <title>Genomes of leafy and leafless Platanthera orchids illuminate the evolution of mycoheterotrophy.</title>
        <authorList>
            <person name="Li M.H."/>
            <person name="Liu K.W."/>
            <person name="Li Z."/>
            <person name="Lu H.C."/>
            <person name="Ye Q.L."/>
            <person name="Zhang D."/>
            <person name="Wang J.Y."/>
            <person name="Li Y.F."/>
            <person name="Zhong Z.M."/>
            <person name="Liu X."/>
            <person name="Yu X."/>
            <person name="Liu D.K."/>
            <person name="Tu X.D."/>
            <person name="Liu B."/>
            <person name="Hao Y."/>
            <person name="Liao X.Y."/>
            <person name="Jiang Y.T."/>
            <person name="Sun W.H."/>
            <person name="Chen J."/>
            <person name="Chen Y.Q."/>
            <person name="Ai Y."/>
            <person name="Zhai J.W."/>
            <person name="Wu S.S."/>
            <person name="Zhou Z."/>
            <person name="Hsiao Y.Y."/>
            <person name="Wu W.L."/>
            <person name="Chen Y.Y."/>
            <person name="Lin Y.F."/>
            <person name="Hsu J.L."/>
            <person name="Li C.Y."/>
            <person name="Wang Z.W."/>
            <person name="Zhao X."/>
            <person name="Zhong W.Y."/>
            <person name="Ma X.K."/>
            <person name="Ma L."/>
            <person name="Huang J."/>
            <person name="Chen G.Z."/>
            <person name="Huang M.Z."/>
            <person name="Huang L."/>
            <person name="Peng D.H."/>
            <person name="Luo Y.B."/>
            <person name="Zou S.Q."/>
            <person name="Chen S.P."/>
            <person name="Lan S."/>
            <person name="Tsai W.C."/>
            <person name="Van de Peer Y."/>
            <person name="Liu Z.J."/>
        </authorList>
    </citation>
    <scope>NUCLEOTIDE SEQUENCE [LARGE SCALE GENOMIC DNA]</scope>
    <source>
        <strain evidence="5">Lor287</strain>
    </source>
</reference>
<keyword evidence="2" id="KW-0378">Hydrolase</keyword>
<dbReference type="SMART" id="SM00915">
    <property type="entry name" value="Jacalin"/>
    <property type="match status" value="1"/>
</dbReference>
<keyword evidence="3" id="KW-1133">Transmembrane helix</keyword>
<keyword evidence="3" id="KW-0812">Transmembrane</keyword>
<dbReference type="Gene3D" id="2.100.10.30">
    <property type="entry name" value="Jacalin-like lectin domain"/>
    <property type="match status" value="1"/>
</dbReference>
<dbReference type="Pfam" id="PF01419">
    <property type="entry name" value="Jacalin"/>
    <property type="match status" value="1"/>
</dbReference>
<dbReference type="PANTHER" id="PTHR47293:SF68">
    <property type="entry name" value="JACALIN-RELATED LECTIN 3"/>
    <property type="match status" value="1"/>
</dbReference>
<accession>A0AAP0BQ72</accession>
<comment type="caution">
    <text evidence="5">The sequence shown here is derived from an EMBL/GenBank/DDBJ whole genome shotgun (WGS) entry which is preliminary data.</text>
</comment>
<evidence type="ECO:0000256" key="3">
    <source>
        <dbReference type="SAM" id="Phobius"/>
    </source>
</evidence>
<dbReference type="AlphaFoldDB" id="A0AAP0BQ72"/>
<evidence type="ECO:0000313" key="5">
    <source>
        <dbReference type="EMBL" id="KAK8947204.1"/>
    </source>
</evidence>
<feature type="domain" description="Jacalin-type lectin" evidence="4">
    <location>
        <begin position="171"/>
        <end position="327"/>
    </location>
</feature>
<evidence type="ECO:0000256" key="1">
    <source>
        <dbReference type="ARBA" id="ARBA00022734"/>
    </source>
</evidence>
<feature type="transmembrane region" description="Helical" evidence="3">
    <location>
        <begin position="345"/>
        <end position="370"/>
    </location>
</feature>
<keyword evidence="6" id="KW-1185">Reference proteome</keyword>
<dbReference type="GO" id="GO:0016798">
    <property type="term" value="F:hydrolase activity, acting on glycosyl bonds"/>
    <property type="evidence" value="ECO:0007669"/>
    <property type="project" value="InterPro"/>
</dbReference>
<dbReference type="Gene3D" id="2.60.120.260">
    <property type="entry name" value="Galactose-binding domain-like"/>
    <property type="match status" value="1"/>
</dbReference>
<gene>
    <name evidence="5" type="primary">F-ATMBP</name>
    <name evidence="5" type="ORF">KSP39_PZI006446</name>
</gene>